<dbReference type="InterPro" id="IPR013767">
    <property type="entry name" value="PAS_fold"/>
</dbReference>
<dbReference type="Proteomes" id="UP000295443">
    <property type="component" value="Unassembled WGS sequence"/>
</dbReference>
<evidence type="ECO:0000259" key="1">
    <source>
        <dbReference type="PROSITE" id="PS50112"/>
    </source>
</evidence>
<dbReference type="AlphaFoldDB" id="A0A4R1B8I2"/>
<dbReference type="SUPFAM" id="SSF55785">
    <property type="entry name" value="PYP-like sensor domain (PAS domain)"/>
    <property type="match status" value="1"/>
</dbReference>
<proteinExistence type="predicted"/>
<dbReference type="Gene3D" id="3.30.450.20">
    <property type="entry name" value="PAS domain"/>
    <property type="match status" value="1"/>
</dbReference>
<dbReference type="CDD" id="cd00130">
    <property type="entry name" value="PAS"/>
    <property type="match status" value="1"/>
</dbReference>
<dbReference type="InterPro" id="IPR000014">
    <property type="entry name" value="PAS"/>
</dbReference>
<organism evidence="2 3">
    <name type="scientific">Parasulfuritortus cantonensis</name>
    <dbReference type="NCBI Taxonomy" id="2528202"/>
    <lineage>
        <taxon>Bacteria</taxon>
        <taxon>Pseudomonadati</taxon>
        <taxon>Pseudomonadota</taxon>
        <taxon>Betaproteobacteria</taxon>
        <taxon>Nitrosomonadales</taxon>
        <taxon>Thiobacillaceae</taxon>
        <taxon>Parasulfuritortus</taxon>
    </lineage>
</organism>
<protein>
    <submittedName>
        <fullName evidence="2">PAS domain S-box protein</fullName>
    </submittedName>
</protein>
<dbReference type="InterPro" id="IPR035965">
    <property type="entry name" value="PAS-like_dom_sf"/>
</dbReference>
<accession>A0A4R1B8I2</accession>
<dbReference type="Pfam" id="PF00989">
    <property type="entry name" value="PAS"/>
    <property type="match status" value="1"/>
</dbReference>
<dbReference type="OrthoDB" id="434992at2"/>
<keyword evidence="3" id="KW-1185">Reference proteome</keyword>
<sequence>MKIVQSAADPRRSVFSFGQLADIEDTDPEGGAVTLDARGVILDCDAPCERLFGYVRDQIIGRHLSMLLPELANIDLFQNGHLNDKLHFFCHIGRRFLVLHRDGARLAGRLFLTMIGSDDAPGLRVVVASPA</sequence>
<feature type="domain" description="PAS" evidence="1">
    <location>
        <begin position="35"/>
        <end position="70"/>
    </location>
</feature>
<evidence type="ECO:0000313" key="2">
    <source>
        <dbReference type="EMBL" id="TCJ12975.1"/>
    </source>
</evidence>
<dbReference type="EMBL" id="SJZB01000042">
    <property type="protein sequence ID" value="TCJ12975.1"/>
    <property type="molecule type" value="Genomic_DNA"/>
</dbReference>
<name>A0A4R1B8I2_9PROT</name>
<evidence type="ECO:0000313" key="3">
    <source>
        <dbReference type="Proteomes" id="UP000295443"/>
    </source>
</evidence>
<reference evidence="2 3" key="1">
    <citation type="submission" date="2019-03" db="EMBL/GenBank/DDBJ databases">
        <title>Genome sequence of Thiobacillaceae bacterium LSR1, a sulfur-oxidizing bacterium isolated from freshwater sediment.</title>
        <authorList>
            <person name="Li S."/>
        </authorList>
    </citation>
    <scope>NUCLEOTIDE SEQUENCE [LARGE SCALE GENOMIC DNA]</scope>
    <source>
        <strain evidence="2 3">LSR1</strain>
    </source>
</reference>
<dbReference type="NCBIfam" id="TIGR00229">
    <property type="entry name" value="sensory_box"/>
    <property type="match status" value="1"/>
</dbReference>
<dbReference type="RefSeq" id="WP_131447948.1">
    <property type="nucleotide sequence ID" value="NZ_SJZB01000042.1"/>
</dbReference>
<dbReference type="PROSITE" id="PS50112">
    <property type="entry name" value="PAS"/>
    <property type="match status" value="1"/>
</dbReference>
<comment type="caution">
    <text evidence="2">The sequence shown here is derived from an EMBL/GenBank/DDBJ whole genome shotgun (WGS) entry which is preliminary data.</text>
</comment>
<gene>
    <name evidence="2" type="ORF">EZJ19_12190</name>
</gene>
<dbReference type="GO" id="GO:0006355">
    <property type="term" value="P:regulation of DNA-templated transcription"/>
    <property type="evidence" value="ECO:0007669"/>
    <property type="project" value="InterPro"/>
</dbReference>